<accession>A0A4Y2UF71</accession>
<keyword evidence="2" id="KW-1185">Reference proteome</keyword>
<comment type="caution">
    <text evidence="1">The sequence shown here is derived from an EMBL/GenBank/DDBJ whole genome shotgun (WGS) entry which is preliminary data.</text>
</comment>
<proteinExistence type="predicted"/>
<gene>
    <name evidence="1" type="ORF">AVEN_96544_1</name>
</gene>
<evidence type="ECO:0000313" key="2">
    <source>
        <dbReference type="Proteomes" id="UP000499080"/>
    </source>
</evidence>
<dbReference type="AlphaFoldDB" id="A0A4Y2UF71"/>
<dbReference type="EMBL" id="BGPR01036307">
    <property type="protein sequence ID" value="GBO11458.1"/>
    <property type="molecule type" value="Genomic_DNA"/>
</dbReference>
<name>A0A4Y2UF71_ARAVE</name>
<protein>
    <submittedName>
        <fullName evidence="1">Uncharacterized protein</fullName>
    </submittedName>
</protein>
<evidence type="ECO:0000313" key="1">
    <source>
        <dbReference type="EMBL" id="GBO11458.1"/>
    </source>
</evidence>
<dbReference type="Proteomes" id="UP000499080">
    <property type="component" value="Unassembled WGS sequence"/>
</dbReference>
<reference evidence="1 2" key="1">
    <citation type="journal article" date="2019" name="Sci. Rep.">
        <title>Orb-weaving spider Araneus ventricosus genome elucidates the spidroin gene catalogue.</title>
        <authorList>
            <person name="Kono N."/>
            <person name="Nakamura H."/>
            <person name="Ohtoshi R."/>
            <person name="Moran D.A.P."/>
            <person name="Shinohara A."/>
            <person name="Yoshida Y."/>
            <person name="Fujiwara M."/>
            <person name="Mori M."/>
            <person name="Tomita M."/>
            <person name="Arakawa K."/>
        </authorList>
    </citation>
    <scope>NUCLEOTIDE SEQUENCE [LARGE SCALE GENOMIC DNA]</scope>
</reference>
<organism evidence="1 2">
    <name type="scientific">Araneus ventricosus</name>
    <name type="common">Orbweaver spider</name>
    <name type="synonym">Epeira ventricosa</name>
    <dbReference type="NCBI Taxonomy" id="182803"/>
    <lineage>
        <taxon>Eukaryota</taxon>
        <taxon>Metazoa</taxon>
        <taxon>Ecdysozoa</taxon>
        <taxon>Arthropoda</taxon>
        <taxon>Chelicerata</taxon>
        <taxon>Arachnida</taxon>
        <taxon>Araneae</taxon>
        <taxon>Araneomorphae</taxon>
        <taxon>Entelegynae</taxon>
        <taxon>Araneoidea</taxon>
        <taxon>Araneidae</taxon>
        <taxon>Araneus</taxon>
    </lineage>
</organism>
<sequence>MAGWCVVEGDFFWSGGKSKKGGEDLPDERVPVDRKEKVMRNEKEGCSKCLEAEYSSMKQQNMRVGIYELDSMLLR</sequence>